<gene>
    <name evidence="1" type="ORF">NAT47_09025</name>
</gene>
<dbReference type="EMBL" id="JAMLJN010000006">
    <property type="protein sequence ID" value="MCL9770560.1"/>
    <property type="molecule type" value="Genomic_DNA"/>
</dbReference>
<proteinExistence type="predicted"/>
<evidence type="ECO:0008006" key="3">
    <source>
        <dbReference type="Google" id="ProtNLM"/>
    </source>
</evidence>
<reference evidence="1 2" key="1">
    <citation type="submission" date="2022-05" db="EMBL/GenBank/DDBJ databases">
        <title>Flavobacterium sp., isolated from activated sludge.</title>
        <authorList>
            <person name="Ran Q."/>
        </authorList>
    </citation>
    <scope>NUCLEOTIDE SEQUENCE [LARGE SCALE GENOMIC DNA]</scope>
    <source>
        <strain evidence="1 2">HXWNR69</strain>
    </source>
</reference>
<dbReference type="Proteomes" id="UP001203342">
    <property type="component" value="Unassembled WGS sequence"/>
</dbReference>
<comment type="caution">
    <text evidence="1">The sequence shown here is derived from an EMBL/GenBank/DDBJ whole genome shotgun (WGS) entry which is preliminary data.</text>
</comment>
<organism evidence="1 2">
    <name type="scientific">Flavobacterium fragile</name>
    <dbReference type="NCBI Taxonomy" id="2949085"/>
    <lineage>
        <taxon>Bacteria</taxon>
        <taxon>Pseudomonadati</taxon>
        <taxon>Bacteroidota</taxon>
        <taxon>Flavobacteriia</taxon>
        <taxon>Flavobacteriales</taxon>
        <taxon>Flavobacteriaceae</taxon>
        <taxon>Flavobacterium</taxon>
    </lineage>
</organism>
<sequence length="512" mass="61117">MIKLLYIVLSLFPILSFGQQTYKVTEGELQFIVPGKGIIIKKDNQFFEMKLNVLFNKSKKSIETKLQPISEESLKLFCKGKSLVSYSDIRENHDFNDLQKISFNYIDRFSIDDKKYDEYKLYLINKNFFAYFTNKYEDKNKYTDIEEYMPFIIIEFENKKIIYTYDNEELFIIPTHKLYKIIHQYDSESKEFKTEKLKISNEEIYKFSQHAFHDLEDEFFVVDTLPSKKVRLKNIHNEILISEAYDSIVLSSIIKCFNKNKMDLYNLSFNKINKFPVQASKGHLGSIQILEKNKLKWIDWTGKEIKKGFSYPIVLLPEAPQHEYKYELAISKSNEKFILKARNMDVFGLETNTTEIDTLSLTNAFGIKNFYFENNNSKDTISSNQEFYHFDNFKTRITEMVDFSYNVIYFQRDNGTFGMSYLGNFYANNADFKKNIASSEFNNFNEYQELQFVEFKYPFYKMKKNNLFKLFPLHKEFRYKKLEDFQGNFARFELPNGKKGWLSKEGKEYLDE</sequence>
<protein>
    <recommendedName>
        <fullName evidence="3">WG repeat-containing protein</fullName>
    </recommendedName>
</protein>
<dbReference type="RefSeq" id="WP_250582072.1">
    <property type="nucleotide sequence ID" value="NZ_JAMLJN010000006.1"/>
</dbReference>
<evidence type="ECO:0000313" key="1">
    <source>
        <dbReference type="EMBL" id="MCL9770560.1"/>
    </source>
</evidence>
<evidence type="ECO:0000313" key="2">
    <source>
        <dbReference type="Proteomes" id="UP001203342"/>
    </source>
</evidence>
<name>A0ABT0THV5_9FLAO</name>
<keyword evidence="2" id="KW-1185">Reference proteome</keyword>
<accession>A0ABT0THV5</accession>